<gene>
    <name evidence="2" type="ORF">HYDPIDRAFT_167723</name>
</gene>
<dbReference type="AlphaFoldDB" id="A0A0C9WFN1"/>
<feature type="region of interest" description="Disordered" evidence="1">
    <location>
        <begin position="250"/>
        <end position="294"/>
    </location>
</feature>
<feature type="region of interest" description="Disordered" evidence="1">
    <location>
        <begin position="132"/>
        <end position="186"/>
    </location>
</feature>
<feature type="compositionally biased region" description="Basic and acidic residues" evidence="1">
    <location>
        <begin position="59"/>
        <end position="97"/>
    </location>
</feature>
<keyword evidence="3" id="KW-1185">Reference proteome</keyword>
<dbReference type="EMBL" id="KN839845">
    <property type="protein sequence ID" value="KIJ64981.1"/>
    <property type="molecule type" value="Genomic_DNA"/>
</dbReference>
<organism evidence="2 3">
    <name type="scientific">Hydnomerulius pinastri MD-312</name>
    <dbReference type="NCBI Taxonomy" id="994086"/>
    <lineage>
        <taxon>Eukaryota</taxon>
        <taxon>Fungi</taxon>
        <taxon>Dikarya</taxon>
        <taxon>Basidiomycota</taxon>
        <taxon>Agaricomycotina</taxon>
        <taxon>Agaricomycetes</taxon>
        <taxon>Agaricomycetidae</taxon>
        <taxon>Boletales</taxon>
        <taxon>Boletales incertae sedis</taxon>
        <taxon>Leucogyrophana</taxon>
    </lineage>
</organism>
<evidence type="ECO:0000256" key="1">
    <source>
        <dbReference type="SAM" id="MobiDB-lite"/>
    </source>
</evidence>
<accession>A0A0C9WFN1</accession>
<feature type="compositionally biased region" description="Basic and acidic residues" evidence="1">
    <location>
        <begin position="259"/>
        <end position="272"/>
    </location>
</feature>
<reference evidence="2 3" key="1">
    <citation type="submission" date="2014-04" db="EMBL/GenBank/DDBJ databases">
        <title>Evolutionary Origins and Diversification of the Mycorrhizal Mutualists.</title>
        <authorList>
            <consortium name="DOE Joint Genome Institute"/>
            <consortium name="Mycorrhizal Genomics Consortium"/>
            <person name="Kohler A."/>
            <person name="Kuo A."/>
            <person name="Nagy L.G."/>
            <person name="Floudas D."/>
            <person name="Copeland A."/>
            <person name="Barry K.W."/>
            <person name="Cichocki N."/>
            <person name="Veneault-Fourrey C."/>
            <person name="LaButti K."/>
            <person name="Lindquist E.A."/>
            <person name="Lipzen A."/>
            <person name="Lundell T."/>
            <person name="Morin E."/>
            <person name="Murat C."/>
            <person name="Riley R."/>
            <person name="Ohm R."/>
            <person name="Sun H."/>
            <person name="Tunlid A."/>
            <person name="Henrissat B."/>
            <person name="Grigoriev I.V."/>
            <person name="Hibbett D.S."/>
            <person name="Martin F."/>
        </authorList>
    </citation>
    <scope>NUCLEOTIDE SEQUENCE [LARGE SCALE GENOMIC DNA]</scope>
    <source>
        <strain evidence="2 3">MD-312</strain>
    </source>
</reference>
<feature type="compositionally biased region" description="Basic and acidic residues" evidence="1">
    <location>
        <begin position="150"/>
        <end position="160"/>
    </location>
</feature>
<evidence type="ECO:0008006" key="4">
    <source>
        <dbReference type="Google" id="ProtNLM"/>
    </source>
</evidence>
<feature type="compositionally biased region" description="Low complexity" evidence="1">
    <location>
        <begin position="44"/>
        <end position="58"/>
    </location>
</feature>
<feature type="region of interest" description="Disordered" evidence="1">
    <location>
        <begin position="22"/>
        <end position="99"/>
    </location>
</feature>
<proteinExistence type="predicted"/>
<evidence type="ECO:0000313" key="3">
    <source>
        <dbReference type="Proteomes" id="UP000053820"/>
    </source>
</evidence>
<protein>
    <recommendedName>
        <fullName evidence="4">Zn(2)-C6 fungal-type domain-containing protein</fullName>
    </recommendedName>
</protein>
<evidence type="ECO:0000313" key="2">
    <source>
        <dbReference type="EMBL" id="KIJ64981.1"/>
    </source>
</evidence>
<feature type="compositionally biased region" description="Low complexity" evidence="1">
    <location>
        <begin position="22"/>
        <end position="31"/>
    </location>
</feature>
<name>A0A0C9WFN1_9AGAM</name>
<dbReference type="Proteomes" id="UP000053820">
    <property type="component" value="Unassembled WGS sequence"/>
</dbReference>
<feature type="compositionally biased region" description="Acidic residues" evidence="1">
    <location>
        <begin position="273"/>
        <end position="286"/>
    </location>
</feature>
<dbReference type="HOGENOM" id="CLU_946842_0_0_1"/>
<sequence length="294" mass="31206">MSQPSSVSATRAELMARMAIVQAQKAQVEAAEASRKQQEAQTLRRAQQEAAMRAMAQDPPKEKKEKEKERKEAEKAAGKEKEKKKDQAKEAKGKGKACEACAAKGRPCVPRPGADGRPMACEACAKGKKACSFAPKRGRAEEDPASPRGGEARKKMRELTEDVSAVGDPSPSEHAVAPATDVGTPSPASALEFLIESVTTTLASLAEIQHAQAATQRDVGRSVVRELQRIGDSCALTQEAVADFTQAYMDGGLKPPSIIHRDTRSAGVGREEDGPEEMGEVPDPDDGPPPPTAS</sequence>